<feature type="transmembrane region" description="Helical" evidence="5">
    <location>
        <begin position="49"/>
        <end position="73"/>
    </location>
</feature>
<dbReference type="Gene3D" id="1.20.120.550">
    <property type="entry name" value="Membrane associated eicosanoid/glutathione metabolism-like domain"/>
    <property type="match status" value="1"/>
</dbReference>
<proteinExistence type="predicted"/>
<keyword evidence="8" id="KW-1185">Reference proteome</keyword>
<evidence type="ECO:0000256" key="6">
    <source>
        <dbReference type="SAM" id="SignalP"/>
    </source>
</evidence>
<keyword evidence="6" id="KW-0732">Signal</keyword>
<reference evidence="7 8" key="1">
    <citation type="journal article" date="2015" name="BMC Genomics">
        <title>Genome mining reveals unlocked bioactive potential of marine Gram-negative bacteria.</title>
        <authorList>
            <person name="Machado H."/>
            <person name="Sonnenschein E.C."/>
            <person name="Melchiorsen J."/>
            <person name="Gram L."/>
        </authorList>
    </citation>
    <scope>NUCLEOTIDE SEQUENCE [LARGE SCALE GENOMIC DNA]</scope>
    <source>
        <strain evidence="7 8">S3137</strain>
    </source>
</reference>
<evidence type="ECO:0000256" key="1">
    <source>
        <dbReference type="ARBA" id="ARBA00004370"/>
    </source>
</evidence>
<feature type="chain" id="PRO_5002474375" evidence="6">
    <location>
        <begin position="26"/>
        <end position="127"/>
    </location>
</feature>
<organism evidence="7 8">
    <name type="scientific">Pseudoalteromonas ruthenica</name>
    <dbReference type="NCBI Taxonomy" id="151081"/>
    <lineage>
        <taxon>Bacteria</taxon>
        <taxon>Pseudomonadati</taxon>
        <taxon>Pseudomonadota</taxon>
        <taxon>Gammaproteobacteria</taxon>
        <taxon>Alteromonadales</taxon>
        <taxon>Pseudoalteromonadaceae</taxon>
        <taxon>Pseudoalteromonas</taxon>
    </lineage>
</organism>
<dbReference type="InterPro" id="IPR001129">
    <property type="entry name" value="Membr-assoc_MAPEG"/>
</dbReference>
<feature type="transmembrane region" description="Helical" evidence="5">
    <location>
        <begin position="85"/>
        <end position="103"/>
    </location>
</feature>
<keyword evidence="4 5" id="KW-0472">Membrane</keyword>
<dbReference type="AlphaFoldDB" id="A0A0F4PP66"/>
<dbReference type="PANTHER" id="PTHR35371">
    <property type="entry name" value="INNER MEMBRANE PROTEIN"/>
    <property type="match status" value="1"/>
</dbReference>
<keyword evidence="2 5" id="KW-0812">Transmembrane</keyword>
<dbReference type="Proteomes" id="UP000033664">
    <property type="component" value="Unassembled WGS sequence"/>
</dbReference>
<accession>A0A0F4PP66</accession>
<comment type="subcellular location">
    <subcellularLocation>
        <location evidence="1">Membrane</location>
    </subcellularLocation>
</comment>
<dbReference type="PANTHER" id="PTHR35371:SF1">
    <property type="entry name" value="BLR7753 PROTEIN"/>
    <property type="match status" value="1"/>
</dbReference>
<sequence length="127" mass="13745">MSVLVVCALIACVLPILAKAPLAWAQNQQGGYDNRHPRAQQQALTGFGARALAAHQNSFESLIIFAVALAVVIGANKQAAVMDTLAISYIVARVLYCLCYWFDLHLLRSLIWAVSYACPIAMIALSI</sequence>
<feature type="signal peptide" evidence="6">
    <location>
        <begin position="1"/>
        <end position="25"/>
    </location>
</feature>
<comment type="caution">
    <text evidence="7">The sequence shown here is derived from an EMBL/GenBank/DDBJ whole genome shotgun (WGS) entry which is preliminary data.</text>
</comment>
<name>A0A0F4PP66_9GAMM</name>
<dbReference type="eggNOG" id="COG3686">
    <property type="taxonomic scope" value="Bacteria"/>
</dbReference>
<evidence type="ECO:0000256" key="5">
    <source>
        <dbReference type="SAM" id="Phobius"/>
    </source>
</evidence>
<evidence type="ECO:0000256" key="2">
    <source>
        <dbReference type="ARBA" id="ARBA00022692"/>
    </source>
</evidence>
<dbReference type="RefSeq" id="WP_022945012.1">
    <property type="nucleotide sequence ID" value="NZ_JXXY01000007.1"/>
</dbReference>
<dbReference type="GeneID" id="58228865"/>
<evidence type="ECO:0000256" key="4">
    <source>
        <dbReference type="ARBA" id="ARBA00023136"/>
    </source>
</evidence>
<protein>
    <submittedName>
        <fullName evidence="7">Membrane protein</fullName>
    </submittedName>
</protein>
<dbReference type="GO" id="GO:0016020">
    <property type="term" value="C:membrane"/>
    <property type="evidence" value="ECO:0007669"/>
    <property type="project" value="UniProtKB-SubCell"/>
</dbReference>
<dbReference type="PATRIC" id="fig|151081.8.peg.1881"/>
<keyword evidence="3 5" id="KW-1133">Transmembrane helix</keyword>
<dbReference type="Pfam" id="PF01124">
    <property type="entry name" value="MAPEG"/>
    <property type="match status" value="1"/>
</dbReference>
<evidence type="ECO:0000256" key="3">
    <source>
        <dbReference type="ARBA" id="ARBA00022989"/>
    </source>
</evidence>
<dbReference type="InterPro" id="IPR023352">
    <property type="entry name" value="MAPEG-like_dom_sf"/>
</dbReference>
<evidence type="ECO:0000313" key="8">
    <source>
        <dbReference type="Proteomes" id="UP000033664"/>
    </source>
</evidence>
<feature type="transmembrane region" description="Helical" evidence="5">
    <location>
        <begin position="109"/>
        <end position="126"/>
    </location>
</feature>
<dbReference type="EMBL" id="JXXZ01000008">
    <property type="protein sequence ID" value="KJY99253.1"/>
    <property type="molecule type" value="Genomic_DNA"/>
</dbReference>
<evidence type="ECO:0000313" key="7">
    <source>
        <dbReference type="EMBL" id="KJY99253.1"/>
    </source>
</evidence>
<dbReference type="OrthoDB" id="513661at2"/>
<dbReference type="SUPFAM" id="SSF161084">
    <property type="entry name" value="MAPEG domain-like"/>
    <property type="match status" value="1"/>
</dbReference>
<gene>
    <name evidence="7" type="ORF">TW72_10215</name>
</gene>